<dbReference type="EMBL" id="BQNB010019211">
    <property type="protein sequence ID" value="GJT82902.1"/>
    <property type="molecule type" value="Genomic_DNA"/>
</dbReference>
<comment type="caution">
    <text evidence="1">The sequence shown here is derived from an EMBL/GenBank/DDBJ whole genome shotgun (WGS) entry which is preliminary data.</text>
</comment>
<reference evidence="1" key="1">
    <citation type="journal article" date="2022" name="Int. J. Mol. Sci.">
        <title>Draft Genome of Tanacetum Coccineum: Genomic Comparison of Closely Related Tanacetum-Family Plants.</title>
        <authorList>
            <person name="Yamashiro T."/>
            <person name="Shiraishi A."/>
            <person name="Nakayama K."/>
            <person name="Satake H."/>
        </authorList>
    </citation>
    <scope>NUCLEOTIDE SEQUENCE</scope>
</reference>
<dbReference type="Proteomes" id="UP001151760">
    <property type="component" value="Unassembled WGS sequence"/>
</dbReference>
<protein>
    <submittedName>
        <fullName evidence="1">Retrovirus-related pol polyprotein from transposon TNT 1-94</fullName>
    </submittedName>
</protein>
<evidence type="ECO:0000313" key="2">
    <source>
        <dbReference type="Proteomes" id="UP001151760"/>
    </source>
</evidence>
<accession>A0ABQ5H6M3</accession>
<gene>
    <name evidence="1" type="ORF">Tco_1057244</name>
</gene>
<organism evidence="1 2">
    <name type="scientific">Tanacetum coccineum</name>
    <dbReference type="NCBI Taxonomy" id="301880"/>
    <lineage>
        <taxon>Eukaryota</taxon>
        <taxon>Viridiplantae</taxon>
        <taxon>Streptophyta</taxon>
        <taxon>Embryophyta</taxon>
        <taxon>Tracheophyta</taxon>
        <taxon>Spermatophyta</taxon>
        <taxon>Magnoliopsida</taxon>
        <taxon>eudicotyledons</taxon>
        <taxon>Gunneridae</taxon>
        <taxon>Pentapetalae</taxon>
        <taxon>asterids</taxon>
        <taxon>campanulids</taxon>
        <taxon>Asterales</taxon>
        <taxon>Asteraceae</taxon>
        <taxon>Asteroideae</taxon>
        <taxon>Anthemideae</taxon>
        <taxon>Anthemidinae</taxon>
        <taxon>Tanacetum</taxon>
    </lineage>
</organism>
<reference evidence="1" key="2">
    <citation type="submission" date="2022-01" db="EMBL/GenBank/DDBJ databases">
        <authorList>
            <person name="Yamashiro T."/>
            <person name="Shiraishi A."/>
            <person name="Satake H."/>
            <person name="Nakayama K."/>
        </authorList>
    </citation>
    <scope>NUCLEOTIDE SEQUENCE</scope>
</reference>
<name>A0ABQ5H6M3_9ASTR</name>
<evidence type="ECO:0000313" key="1">
    <source>
        <dbReference type="EMBL" id="GJT82902.1"/>
    </source>
</evidence>
<sequence>MLIRVMAKELSAALAHECLFVDFLSREEPKKVSKALKQPGWVDAMQEELNQFARNKVWTLVPAPYGKTIIGSKWVFRNKRDETVIVKATINKKA</sequence>
<keyword evidence="2" id="KW-1185">Reference proteome</keyword>
<proteinExistence type="predicted"/>